<gene>
    <name evidence="1" type="ORF">DV20_25945</name>
</gene>
<dbReference type="OrthoDB" id="9794948at2"/>
<dbReference type="InterPro" id="IPR012349">
    <property type="entry name" value="Split_barrel_FMN-bd"/>
</dbReference>
<protein>
    <submittedName>
        <fullName evidence="1">Transcriptional regulator</fullName>
    </submittedName>
</protein>
<dbReference type="SUPFAM" id="SSF50475">
    <property type="entry name" value="FMN-binding split barrel"/>
    <property type="match status" value="1"/>
</dbReference>
<sequence length="206" mass="22552">MLIHPWDAATSDAEWRAWLAGHDFGQLIAGGTGRDLPVVTPAHFAFDGDHTIVTHLARPNPIWPLLEEHPRALLAVIGDYTYVRADWNATGDPALGVPTSYYATVQLEGDVRLVDEPAEKAALLDKQLRHFEPDGARAPVSAAQDAPDRRLLPGIRGIEFTITAVRAKFKFGGNRTAADRERIGARLAERGGPLDEEALAQLRRRG</sequence>
<name>A0A066TW48_9PSEU</name>
<dbReference type="AlphaFoldDB" id="A0A066TW48"/>
<dbReference type="RefSeq" id="WP_043784442.1">
    <property type="nucleotide sequence ID" value="NZ_JMQI01000054.1"/>
</dbReference>
<dbReference type="PANTHER" id="PTHR35802">
    <property type="entry name" value="PROTEASE SYNTHASE AND SPORULATION PROTEIN PAI 2"/>
    <property type="match status" value="1"/>
</dbReference>
<evidence type="ECO:0000313" key="2">
    <source>
        <dbReference type="Proteomes" id="UP000027345"/>
    </source>
</evidence>
<accession>A0A066TW48</accession>
<dbReference type="EMBL" id="JMQI01000054">
    <property type="protein sequence ID" value="KDN19421.1"/>
    <property type="molecule type" value="Genomic_DNA"/>
</dbReference>
<reference evidence="1 2" key="1">
    <citation type="submission" date="2014-05" db="EMBL/GenBank/DDBJ databases">
        <title>Draft genome sequence of Amycolatopsis rifamycinica DSM 46095.</title>
        <authorList>
            <person name="Lal R."/>
            <person name="Saxena A."/>
            <person name="Kumari R."/>
            <person name="Mukherjee U."/>
            <person name="Singh P."/>
            <person name="Sangwan N."/>
            <person name="Mahato N.K."/>
        </authorList>
    </citation>
    <scope>NUCLEOTIDE SEQUENCE [LARGE SCALE GENOMIC DNA]</scope>
    <source>
        <strain evidence="1 2">DSM 46095</strain>
    </source>
</reference>
<comment type="caution">
    <text evidence="1">The sequence shown here is derived from an EMBL/GenBank/DDBJ whole genome shotgun (WGS) entry which is preliminary data.</text>
</comment>
<dbReference type="eggNOG" id="COG2808">
    <property type="taxonomic scope" value="Bacteria"/>
</dbReference>
<dbReference type="Proteomes" id="UP000027345">
    <property type="component" value="Unassembled WGS sequence"/>
</dbReference>
<evidence type="ECO:0000313" key="1">
    <source>
        <dbReference type="EMBL" id="KDN19421.1"/>
    </source>
</evidence>
<dbReference type="PANTHER" id="PTHR35802:SF1">
    <property type="entry name" value="PROTEASE SYNTHASE AND SPORULATION PROTEIN PAI 2"/>
    <property type="match status" value="1"/>
</dbReference>
<dbReference type="Gene3D" id="2.30.110.10">
    <property type="entry name" value="Electron Transport, Fmn-binding Protein, Chain A"/>
    <property type="match status" value="1"/>
</dbReference>
<keyword evidence="2" id="KW-1185">Reference proteome</keyword>
<organism evidence="1 2">
    <name type="scientific">Amycolatopsis rifamycinica</name>
    <dbReference type="NCBI Taxonomy" id="287986"/>
    <lineage>
        <taxon>Bacteria</taxon>
        <taxon>Bacillati</taxon>
        <taxon>Actinomycetota</taxon>
        <taxon>Actinomycetes</taxon>
        <taxon>Pseudonocardiales</taxon>
        <taxon>Pseudonocardiaceae</taxon>
        <taxon>Amycolatopsis</taxon>
    </lineage>
</organism>
<dbReference type="STRING" id="287986.DV20_25945"/>
<proteinExistence type="predicted"/>
<dbReference type="InterPro" id="IPR007396">
    <property type="entry name" value="TR_PAI2-type"/>
</dbReference>
<dbReference type="Pfam" id="PF04299">
    <property type="entry name" value="FMN_bind_2"/>
    <property type="match status" value="1"/>
</dbReference>